<accession>A0A8H5BTB0</accession>
<name>A0A8H5BTB0_9AGAR</name>
<dbReference type="OrthoDB" id="37659at2759"/>
<dbReference type="AlphaFoldDB" id="A0A8H5BTB0"/>
<sequence length="171" mass="19682">MTGAEVQIPKGTYPLLVTQHEIAGHPTRAEHWNFVVFIDQDDYEVHELEGNYDTFEYLPKTKFGLGKTPDFRGGCLVGFLRPEQITPRRRIGNKQPDSPLVQWLRSVDVIKGTQAFDCQNWVVHSLVVLREQGVTLPGVNEKMIREELEREKERDEYGQDLIHERILAAKA</sequence>
<dbReference type="Proteomes" id="UP000567179">
    <property type="component" value="Unassembled WGS sequence"/>
</dbReference>
<keyword evidence="2" id="KW-1185">Reference proteome</keyword>
<reference evidence="1 2" key="1">
    <citation type="journal article" date="2020" name="ISME J.">
        <title>Uncovering the hidden diversity of litter-decomposition mechanisms in mushroom-forming fungi.</title>
        <authorList>
            <person name="Floudas D."/>
            <person name="Bentzer J."/>
            <person name="Ahren D."/>
            <person name="Johansson T."/>
            <person name="Persson P."/>
            <person name="Tunlid A."/>
        </authorList>
    </citation>
    <scope>NUCLEOTIDE SEQUENCE [LARGE SCALE GENOMIC DNA]</scope>
    <source>
        <strain evidence="1 2">CBS 101986</strain>
    </source>
</reference>
<dbReference type="EMBL" id="JAACJJ010000005">
    <property type="protein sequence ID" value="KAF5328178.1"/>
    <property type="molecule type" value="Genomic_DNA"/>
</dbReference>
<organism evidence="1 2">
    <name type="scientific">Psilocybe cf. subviscida</name>
    <dbReference type="NCBI Taxonomy" id="2480587"/>
    <lineage>
        <taxon>Eukaryota</taxon>
        <taxon>Fungi</taxon>
        <taxon>Dikarya</taxon>
        <taxon>Basidiomycota</taxon>
        <taxon>Agaricomycotina</taxon>
        <taxon>Agaricomycetes</taxon>
        <taxon>Agaricomycetidae</taxon>
        <taxon>Agaricales</taxon>
        <taxon>Agaricineae</taxon>
        <taxon>Strophariaceae</taxon>
        <taxon>Psilocybe</taxon>
    </lineage>
</organism>
<evidence type="ECO:0000313" key="1">
    <source>
        <dbReference type="EMBL" id="KAF5328178.1"/>
    </source>
</evidence>
<protein>
    <submittedName>
        <fullName evidence="1">Uncharacterized protein</fullName>
    </submittedName>
</protein>
<gene>
    <name evidence="1" type="ORF">D9619_013411</name>
</gene>
<proteinExistence type="predicted"/>
<evidence type="ECO:0000313" key="2">
    <source>
        <dbReference type="Proteomes" id="UP000567179"/>
    </source>
</evidence>
<comment type="caution">
    <text evidence="1">The sequence shown here is derived from an EMBL/GenBank/DDBJ whole genome shotgun (WGS) entry which is preliminary data.</text>
</comment>